<dbReference type="EMBL" id="JBAMMX010000026">
    <property type="protein sequence ID" value="KAK6913952.1"/>
    <property type="molecule type" value="Genomic_DNA"/>
</dbReference>
<comment type="caution">
    <text evidence="9">The sequence shown here is derived from an EMBL/GenBank/DDBJ whole genome shotgun (WGS) entry which is preliminary data.</text>
</comment>
<evidence type="ECO:0000256" key="2">
    <source>
        <dbReference type="ARBA" id="ARBA00007141"/>
    </source>
</evidence>
<evidence type="ECO:0000256" key="6">
    <source>
        <dbReference type="ARBA" id="ARBA00023136"/>
    </source>
</evidence>
<dbReference type="Proteomes" id="UP001370490">
    <property type="component" value="Unassembled WGS sequence"/>
</dbReference>
<keyword evidence="6 8" id="KW-0472">Membrane</keyword>
<evidence type="ECO:0000256" key="7">
    <source>
        <dbReference type="SAM" id="MobiDB-lite"/>
    </source>
</evidence>
<proteinExistence type="inferred from homology"/>
<reference evidence="9 10" key="1">
    <citation type="submission" date="2023-12" db="EMBL/GenBank/DDBJ databases">
        <title>A high-quality genome assembly for Dillenia turbinata (Dilleniales).</title>
        <authorList>
            <person name="Chanderbali A."/>
        </authorList>
    </citation>
    <scope>NUCLEOTIDE SEQUENCE [LARGE SCALE GENOMIC DNA]</scope>
    <source>
        <strain evidence="9">LSX21</strain>
        <tissue evidence="9">Leaf</tissue>
    </source>
</reference>
<feature type="transmembrane region" description="Helical" evidence="8">
    <location>
        <begin position="142"/>
        <end position="164"/>
    </location>
</feature>
<evidence type="ECO:0000256" key="4">
    <source>
        <dbReference type="ARBA" id="ARBA00022824"/>
    </source>
</evidence>
<dbReference type="PANTHER" id="PTHR10868">
    <property type="entry name" value="SIGMA 1-TYPE OPIOID RECEPTOR-RELATED"/>
    <property type="match status" value="1"/>
</dbReference>
<evidence type="ECO:0000256" key="8">
    <source>
        <dbReference type="SAM" id="Phobius"/>
    </source>
</evidence>
<comment type="subcellular location">
    <subcellularLocation>
        <location evidence="1">Endoplasmic reticulum membrane</location>
    </subcellularLocation>
</comment>
<keyword evidence="3 8" id="KW-0812">Transmembrane</keyword>
<evidence type="ECO:0000313" key="10">
    <source>
        <dbReference type="Proteomes" id="UP001370490"/>
    </source>
</evidence>
<dbReference type="AlphaFoldDB" id="A0AAN8YV66"/>
<accession>A0AAN8YV66</accession>
<name>A0AAN8YV66_9MAGN</name>
<dbReference type="GO" id="GO:0005789">
    <property type="term" value="C:endoplasmic reticulum membrane"/>
    <property type="evidence" value="ECO:0007669"/>
    <property type="project" value="UniProtKB-SubCell"/>
</dbReference>
<feature type="region of interest" description="Disordered" evidence="7">
    <location>
        <begin position="1"/>
        <end position="35"/>
    </location>
</feature>
<evidence type="ECO:0000256" key="1">
    <source>
        <dbReference type="ARBA" id="ARBA00004586"/>
    </source>
</evidence>
<evidence type="ECO:0000256" key="3">
    <source>
        <dbReference type="ARBA" id="ARBA00022692"/>
    </source>
</evidence>
<sequence>MKNTLQDAISSSASAPASATVTSSPTPTASAESDESEFHDSGYFLGCRKDANCHCEMCLASINATLDLMPMSAHRSSLTKISASKPYLQKSPVSFNGSSVTPTPKYTNRRNLASPALKSTAKISFKEKKEEKKRKWDLGLKILRLIFCMSLIFGSEVGVSWMVFKVLKPKLSTDLVRILVEQSSGVQDLSGRLSFLKTNLKGFVNGDVSNCSNHSPSSWGIHQDGLMLRSECALYKSVVEELSIWGWPLQTSGLLTAGLSSRFFIVLSGRFTEWVDGSDVYLIREVNDSWVQGKWRASIIHLDPNSRIIEYRRSAILENSGVFSAAFELLEFSMSRLVKRMKKQFWGSFAFGEAYRINFRSNYGFAAPT</sequence>
<protein>
    <submittedName>
        <fullName evidence="9">Uncharacterized protein</fullName>
    </submittedName>
</protein>
<gene>
    <name evidence="9" type="ORF">RJ641_021273</name>
</gene>
<feature type="compositionally biased region" description="Low complexity" evidence="7">
    <location>
        <begin position="10"/>
        <end position="31"/>
    </location>
</feature>
<dbReference type="InterPro" id="IPR006716">
    <property type="entry name" value="ERG2_sigma1_rcpt-like"/>
</dbReference>
<evidence type="ECO:0000313" key="9">
    <source>
        <dbReference type="EMBL" id="KAK6913952.1"/>
    </source>
</evidence>
<evidence type="ECO:0000256" key="5">
    <source>
        <dbReference type="ARBA" id="ARBA00022989"/>
    </source>
</evidence>
<keyword evidence="4" id="KW-0256">Endoplasmic reticulum</keyword>
<keyword evidence="5 8" id="KW-1133">Transmembrane helix</keyword>
<organism evidence="9 10">
    <name type="scientific">Dillenia turbinata</name>
    <dbReference type="NCBI Taxonomy" id="194707"/>
    <lineage>
        <taxon>Eukaryota</taxon>
        <taxon>Viridiplantae</taxon>
        <taxon>Streptophyta</taxon>
        <taxon>Embryophyta</taxon>
        <taxon>Tracheophyta</taxon>
        <taxon>Spermatophyta</taxon>
        <taxon>Magnoliopsida</taxon>
        <taxon>eudicotyledons</taxon>
        <taxon>Gunneridae</taxon>
        <taxon>Pentapetalae</taxon>
        <taxon>Dilleniales</taxon>
        <taxon>Dilleniaceae</taxon>
        <taxon>Dillenia</taxon>
    </lineage>
</organism>
<comment type="similarity">
    <text evidence="2">Belongs to the ERG2 family.</text>
</comment>
<keyword evidence="10" id="KW-1185">Reference proteome</keyword>
<dbReference type="PANTHER" id="PTHR10868:SF1">
    <property type="entry name" value="SIGMA NON-OPIOID INTRACELLULAR RECEPTOR 1"/>
    <property type="match status" value="1"/>
</dbReference>